<dbReference type="InterPro" id="IPR002347">
    <property type="entry name" value="SDR_fam"/>
</dbReference>
<dbReference type="OrthoDB" id="210852at2"/>
<dbReference type="InterPro" id="IPR020904">
    <property type="entry name" value="Sc_DH/Rdtase_CS"/>
</dbReference>
<dbReference type="AlphaFoldDB" id="A0A4S5EQA1"/>
<evidence type="ECO:0000313" key="3">
    <source>
        <dbReference type="EMBL" id="THJ74567.1"/>
    </source>
</evidence>
<accession>A0A4S5EQA1</accession>
<keyword evidence="4" id="KW-1185">Reference proteome</keyword>
<dbReference type="InterPro" id="IPR036291">
    <property type="entry name" value="NAD(P)-bd_dom_sf"/>
</dbReference>
<evidence type="ECO:0000313" key="4">
    <source>
        <dbReference type="Proteomes" id="UP000305282"/>
    </source>
</evidence>
<evidence type="ECO:0000256" key="2">
    <source>
        <dbReference type="ARBA" id="ARBA00023002"/>
    </source>
</evidence>
<dbReference type="PANTHER" id="PTHR44196:SF1">
    <property type="entry name" value="DEHYDROGENASE_REDUCTASE SDR FAMILY MEMBER 7B"/>
    <property type="match status" value="1"/>
</dbReference>
<dbReference type="Pfam" id="PF00106">
    <property type="entry name" value="adh_short"/>
    <property type="match status" value="1"/>
</dbReference>
<proteinExistence type="inferred from homology"/>
<organism evidence="3 4">
    <name type="scientific">Candidatus Frankia alpina</name>
    <dbReference type="NCBI Taxonomy" id="2699483"/>
    <lineage>
        <taxon>Bacteria</taxon>
        <taxon>Bacillati</taxon>
        <taxon>Actinomycetota</taxon>
        <taxon>Actinomycetes</taxon>
        <taxon>Frankiales</taxon>
        <taxon>Frankiaceae</taxon>
        <taxon>Frankia</taxon>
    </lineage>
</organism>
<keyword evidence="2" id="KW-0560">Oxidoreductase</keyword>
<comment type="similarity">
    <text evidence="1">Belongs to the short-chain dehydrogenases/reductases (SDR) family.</text>
</comment>
<dbReference type="GO" id="GO:0016020">
    <property type="term" value="C:membrane"/>
    <property type="evidence" value="ECO:0007669"/>
    <property type="project" value="TreeGrafter"/>
</dbReference>
<protein>
    <submittedName>
        <fullName evidence="3">SDR family NAD(P)-dependent oxidoreductase</fullName>
    </submittedName>
</protein>
<dbReference type="CDD" id="cd05233">
    <property type="entry name" value="SDR_c"/>
    <property type="match status" value="1"/>
</dbReference>
<evidence type="ECO:0000256" key="1">
    <source>
        <dbReference type="ARBA" id="ARBA00006484"/>
    </source>
</evidence>
<dbReference type="PANTHER" id="PTHR44196">
    <property type="entry name" value="DEHYDROGENASE/REDUCTASE SDR FAMILY MEMBER 7B"/>
    <property type="match status" value="1"/>
</dbReference>
<dbReference type="SUPFAM" id="SSF51735">
    <property type="entry name" value="NAD(P)-binding Rossmann-fold domains"/>
    <property type="match status" value="1"/>
</dbReference>
<sequence length="178" mass="18742">MELRGRTVIVTGASSGIGAATARALHDTTIEQLDLGEFHQVLDLNLVSVIRLMQAVLPSMLRQGFGRIVNISSGTTGMVLPGIRAYAATKSAVNMLSAVARKELEGTGVSVSVVLPSTTATEFGAGRFTSGRHTRPGFIAHSSDYGAGIILRALRTGEERIDIPHGNEQPELAGLPTH</sequence>
<gene>
    <name evidence="3" type="ORF">E7Y31_10690</name>
</gene>
<dbReference type="EMBL" id="SSXH01000218">
    <property type="protein sequence ID" value="THJ74567.1"/>
    <property type="molecule type" value="Genomic_DNA"/>
</dbReference>
<dbReference type="GO" id="GO:0016491">
    <property type="term" value="F:oxidoreductase activity"/>
    <property type="evidence" value="ECO:0007669"/>
    <property type="project" value="UniProtKB-KW"/>
</dbReference>
<comment type="caution">
    <text evidence="3">The sequence shown here is derived from an EMBL/GenBank/DDBJ whole genome shotgun (WGS) entry which is preliminary data.</text>
</comment>
<name>A0A4S5EQA1_9ACTN</name>
<dbReference type="Proteomes" id="UP000305282">
    <property type="component" value="Unassembled WGS sequence"/>
</dbReference>
<dbReference type="Gene3D" id="3.40.50.720">
    <property type="entry name" value="NAD(P)-binding Rossmann-like Domain"/>
    <property type="match status" value="2"/>
</dbReference>
<dbReference type="PROSITE" id="PS00061">
    <property type="entry name" value="ADH_SHORT"/>
    <property type="match status" value="1"/>
</dbReference>
<dbReference type="PRINTS" id="PR00081">
    <property type="entry name" value="GDHRDH"/>
</dbReference>
<reference evidence="3 4" key="1">
    <citation type="submission" date="2019-04" db="EMBL/GenBank/DDBJ databases">
        <title>Draft genome sequences for three unisolated Alnus-infective Frankia Sp+ strains, AgTrS, AiOr and AvVan, the first sequenced Frankia strains able to sporulate in-planta.</title>
        <authorList>
            <person name="Bethencourt L."/>
            <person name="Vautrin F."/>
            <person name="Taib N."/>
            <person name="Dubost A."/>
            <person name="Castro-Garcia L."/>
            <person name="Imbaud O."/>
            <person name="Abrouk D."/>
            <person name="Fournier P."/>
            <person name="Briolay J."/>
            <person name="Nguyen A."/>
            <person name="Normand P."/>
            <person name="Fernandez M.P."/>
            <person name="Brochier-Armanet C."/>
            <person name="Herrera-Belaroussi A."/>
        </authorList>
    </citation>
    <scope>NUCLEOTIDE SEQUENCE [LARGE SCALE GENOMIC DNA]</scope>
    <source>
        <strain evidence="3 4">AvVan</strain>
    </source>
</reference>